<feature type="region of interest" description="Disordered" evidence="1">
    <location>
        <begin position="1"/>
        <end position="25"/>
    </location>
</feature>
<evidence type="ECO:0000313" key="2">
    <source>
        <dbReference type="EMBL" id="OLZ45438.1"/>
    </source>
</evidence>
<feature type="region of interest" description="Disordered" evidence="1">
    <location>
        <begin position="916"/>
        <end position="938"/>
    </location>
</feature>
<dbReference type="STRING" id="76021.BS329_34000"/>
<dbReference type="EMBL" id="MQUQ01000020">
    <property type="protein sequence ID" value="OLZ45438.1"/>
    <property type="molecule type" value="Genomic_DNA"/>
</dbReference>
<reference evidence="2 3" key="1">
    <citation type="submission" date="2016-01" db="EMBL/GenBank/DDBJ databases">
        <title>Amycolatopsis coloradensis genome sequencing and assembly.</title>
        <authorList>
            <person name="Mayilraj S."/>
        </authorList>
    </citation>
    <scope>NUCLEOTIDE SEQUENCE [LARGE SCALE GENOMIC DNA]</scope>
    <source>
        <strain evidence="2 3">DSM 44225</strain>
    </source>
</reference>
<dbReference type="AlphaFoldDB" id="A0A1R0KI47"/>
<evidence type="ECO:0000256" key="1">
    <source>
        <dbReference type="SAM" id="MobiDB-lite"/>
    </source>
</evidence>
<dbReference type="RefSeq" id="WP_076166429.1">
    <property type="nucleotide sequence ID" value="NZ_JBEZVB010000007.1"/>
</dbReference>
<feature type="compositionally biased region" description="Polar residues" evidence="1">
    <location>
        <begin position="1"/>
        <end position="10"/>
    </location>
</feature>
<comment type="caution">
    <text evidence="2">The sequence shown here is derived from an EMBL/GenBank/DDBJ whole genome shotgun (WGS) entry which is preliminary data.</text>
</comment>
<gene>
    <name evidence="2" type="ORF">BS329_34000</name>
</gene>
<accession>A0A1R0KI47</accession>
<dbReference type="Proteomes" id="UP000187486">
    <property type="component" value="Unassembled WGS sequence"/>
</dbReference>
<proteinExistence type="predicted"/>
<sequence length="987" mass="105855">MTRAPASSESAQRREAGVPSQRTPEGELDELLLHYQASSEPAIIKSTDEGVRIDVTIKKRHLNSKCERIVFRFPVGATANALITAADAAKISPIRPAGWTLESTGKAGEFEAVRGDNAGQAVTFGWKTIKLNGKPGYFTIAVAETAGRGSEKPAERTADLPRMQKVSPEVYFSDFKPDKPSIPCGAGVKLSWSGKTTTKYEVRYDDKTEPVAAGMLEKTIENIRHTTTFLLIAESVNHEKHYYYQSLTVPVQNPEQSVGALEVEKTAAVLGTAPHKYRHNYEKDFVAYAPTDGFLLLWPSRVSDGSHVAKVIATVYRKAAKSHVVRRTVDERAEGEFSLPSAMCVPLPRGAKVVVTRTGSACNTEELLWIPGGKQPLATVTTPTRSGRQAEASPSGILFDYRYQPNVAVISTSETVFEFIVDTGDPKAACDKVTFSFPAGDKADDLAAEPSGNTSKKQWTSFVRDPVANGKIPFVAKPPANVFAKTPERLSVTDVVISAKEGPACISVTETRNGQESPARLLPVYKSPPDLEMSDLAPDKPSIPKPGKMRVSWKSQKMAGVGFFLKWGDAQEIPVDAYQNYDVGPLHRTTAVQLTARRLSDNRDLKVLTTTIDVAHPDITVQDLTVTDGLDLFGPTQSSNKTTLAQPVTATAATDGILVVSALHQPRTKAAALVSAEVTPREGQAYGARTLAATGLDTLQAGFALPVPSGASVTLKKESGGDLRDGGEITWLPIGSGPLTGLFGMSDESTFVSASEDDAQPGRAGYGPPPLTDFRPDKLTVPNGKPVKLTWRSATDKHLTLLYPDSKNIIQRTPVTGKTEQVVEGIHSTTAFTLLASTLPSGDGDVLGAVTTTVTVMNPTATYRTLAVDGGTTAFGPPKHLDYEFTADYSFTASTDGFLVGWVLDSAAPGSRVTAEVRHSDQTTHTATASTGTLPPSWEQEKPAVVPDNFFVPIPKGATLTIKKATKSSGERSCALRWIPIGERKSP</sequence>
<name>A0A1R0KI47_9PSEU</name>
<protein>
    <submittedName>
        <fullName evidence="2">Uncharacterized protein</fullName>
    </submittedName>
</protein>
<feature type="compositionally biased region" description="Low complexity" evidence="1">
    <location>
        <begin position="923"/>
        <end position="933"/>
    </location>
</feature>
<keyword evidence="3" id="KW-1185">Reference proteome</keyword>
<dbReference type="OrthoDB" id="9796486at2"/>
<organism evidence="2 3">
    <name type="scientific">Amycolatopsis coloradensis</name>
    <dbReference type="NCBI Taxonomy" id="76021"/>
    <lineage>
        <taxon>Bacteria</taxon>
        <taxon>Bacillati</taxon>
        <taxon>Actinomycetota</taxon>
        <taxon>Actinomycetes</taxon>
        <taxon>Pseudonocardiales</taxon>
        <taxon>Pseudonocardiaceae</taxon>
        <taxon>Amycolatopsis</taxon>
    </lineage>
</organism>
<feature type="region of interest" description="Disordered" evidence="1">
    <location>
        <begin position="527"/>
        <end position="548"/>
    </location>
</feature>
<evidence type="ECO:0000313" key="3">
    <source>
        <dbReference type="Proteomes" id="UP000187486"/>
    </source>
</evidence>